<dbReference type="AlphaFoldDB" id="A0A3D4VCF8"/>
<dbReference type="Pfam" id="PF00133">
    <property type="entry name" value="tRNA-synt_1"/>
    <property type="match status" value="1"/>
</dbReference>
<reference evidence="13 14" key="1">
    <citation type="journal article" date="2018" name="Nat. Biotechnol.">
        <title>A standardized bacterial taxonomy based on genome phylogeny substantially revises the tree of life.</title>
        <authorList>
            <person name="Parks D.H."/>
            <person name="Chuvochina M."/>
            <person name="Waite D.W."/>
            <person name="Rinke C."/>
            <person name="Skarshewski A."/>
            <person name="Chaumeil P.A."/>
            <person name="Hugenholtz P."/>
        </authorList>
    </citation>
    <scope>NUCLEOTIDE SEQUENCE [LARGE SCALE GENOMIC DNA]</scope>
    <source>
        <strain evidence="13">UBA8844</strain>
    </source>
</reference>
<evidence type="ECO:0000256" key="7">
    <source>
        <dbReference type="ARBA" id="ARBA00022917"/>
    </source>
</evidence>
<evidence type="ECO:0000256" key="1">
    <source>
        <dbReference type="ARBA" id="ARBA00003314"/>
    </source>
</evidence>
<evidence type="ECO:0000256" key="4">
    <source>
        <dbReference type="ARBA" id="ARBA00022598"/>
    </source>
</evidence>
<evidence type="ECO:0000259" key="11">
    <source>
        <dbReference type="Pfam" id="PF00133"/>
    </source>
</evidence>
<dbReference type="PRINTS" id="PR01041">
    <property type="entry name" value="TRNASYNTHMET"/>
</dbReference>
<dbReference type="InterPro" id="IPR002300">
    <property type="entry name" value="aa-tRNA-synth_Ia"/>
</dbReference>
<dbReference type="Gene3D" id="2.170.220.10">
    <property type="match status" value="1"/>
</dbReference>
<keyword evidence="6 10" id="KW-0067">ATP-binding</keyword>
<evidence type="ECO:0000313" key="13">
    <source>
        <dbReference type="EMBL" id="HCT58809.1"/>
    </source>
</evidence>
<evidence type="ECO:0000313" key="14">
    <source>
        <dbReference type="Proteomes" id="UP000264071"/>
    </source>
</evidence>
<evidence type="ECO:0000256" key="10">
    <source>
        <dbReference type="RuleBase" id="RU363039"/>
    </source>
</evidence>
<dbReference type="InterPro" id="IPR014729">
    <property type="entry name" value="Rossmann-like_a/b/a_fold"/>
</dbReference>
<dbReference type="InterPro" id="IPR015413">
    <property type="entry name" value="Methionyl/Leucyl_tRNA_Synth"/>
</dbReference>
<dbReference type="Gene3D" id="3.40.50.620">
    <property type="entry name" value="HUPs"/>
    <property type="match status" value="1"/>
</dbReference>
<comment type="caution">
    <text evidence="13">The sequence shown here is derived from an EMBL/GenBank/DDBJ whole genome shotgun (WGS) entry which is preliminary data.</text>
</comment>
<evidence type="ECO:0000256" key="3">
    <source>
        <dbReference type="ARBA" id="ARBA00018753"/>
    </source>
</evidence>
<feature type="domain" description="Aminoacyl-tRNA synthetase class Ia" evidence="11">
    <location>
        <begin position="4"/>
        <end position="86"/>
    </location>
</feature>
<dbReference type="Pfam" id="PF09334">
    <property type="entry name" value="tRNA-synt_1g"/>
    <property type="match status" value="1"/>
</dbReference>
<evidence type="ECO:0000256" key="9">
    <source>
        <dbReference type="ARBA" id="ARBA00030904"/>
    </source>
</evidence>
<protein>
    <recommendedName>
        <fullName evidence="3">Methionine--tRNA ligase</fullName>
        <ecNumber evidence="2">6.1.1.10</ecNumber>
    </recommendedName>
    <alternativeName>
        <fullName evidence="9">Methionyl-tRNA synthetase</fullName>
    </alternativeName>
</protein>
<sequence length="515" mass="57843">MSRFYLTTAIDYANGDPHLGHALEKIGADVIARYRRLCGDDVHLLIGMDEHGQKVQQTAAKEGVAPQAFTDTIAARFQGMWSRLGISYDQFIRTTEAHHKLGVQTLIRRIAERNPDDFYERSYTGMYCVGCESFKQDADIVDGKCVLHPTRTLEEVEERNWFFRLSKYQGFLQDLLASNPSFIEPSSRRNEILGLLAQGLEDISASRARLDWAVPFPLVLSNGETQGTYVWFDALPNYLTATGFPDEGYDQRWPADLHIIGKDITRFHVVIWPAMLQAAGLPLPKQVWAHGFVQLGGERFSKSAGVKLDLGEAIDRFGVDAFRYVLLREVPFDGDGNFSWERFEERYTADLANAFGNLASRAMAMVEKYFDGVVPTAAMPEAEQGDAEEIAEYHRAMHGENGWQLHEGLAAVGRLTARANEFTAATAPWTVAKDESRRAELEVILASLIRRIARQTVLLVPFMPEKSAQLWRMLGAPGEVSAQRFDQLESLDVSAWQVRKGDPLFPRPQPQPTAS</sequence>
<dbReference type="GO" id="GO:0004825">
    <property type="term" value="F:methionine-tRNA ligase activity"/>
    <property type="evidence" value="ECO:0007669"/>
    <property type="project" value="UniProtKB-EC"/>
</dbReference>
<feature type="domain" description="Methionyl/Leucyl tRNA synthetase" evidence="12">
    <location>
        <begin position="138"/>
        <end position="363"/>
    </location>
</feature>
<dbReference type="InterPro" id="IPR041872">
    <property type="entry name" value="Anticodon_Met"/>
</dbReference>
<dbReference type="GO" id="GO:0006431">
    <property type="term" value="P:methionyl-tRNA aminoacylation"/>
    <property type="evidence" value="ECO:0007669"/>
    <property type="project" value="InterPro"/>
</dbReference>
<comment type="function">
    <text evidence="1">Is required not only for elongation of protein synthesis but also for the initiation of all mRNA translation through initiator tRNA(fMet) aminoacylation.</text>
</comment>
<keyword evidence="5 10" id="KW-0547">Nucleotide-binding</keyword>
<accession>A0A3D4VCF8</accession>
<evidence type="ECO:0000256" key="6">
    <source>
        <dbReference type="ARBA" id="ARBA00022840"/>
    </source>
</evidence>
<dbReference type="InterPro" id="IPR009080">
    <property type="entry name" value="tRNAsynth_Ia_anticodon-bd"/>
</dbReference>
<dbReference type="NCBIfam" id="TIGR00398">
    <property type="entry name" value="metG"/>
    <property type="match status" value="1"/>
</dbReference>
<evidence type="ECO:0000256" key="5">
    <source>
        <dbReference type="ARBA" id="ARBA00022741"/>
    </source>
</evidence>
<name>A0A3D4VCF8_9BACT</name>
<dbReference type="EC" id="6.1.1.10" evidence="2"/>
<dbReference type="InterPro" id="IPR033911">
    <property type="entry name" value="MetRS_core"/>
</dbReference>
<evidence type="ECO:0000259" key="12">
    <source>
        <dbReference type="Pfam" id="PF09334"/>
    </source>
</evidence>
<dbReference type="InterPro" id="IPR023457">
    <property type="entry name" value="Met-tRNA_synth_2"/>
</dbReference>
<keyword evidence="4 10" id="KW-0436">Ligase</keyword>
<dbReference type="CDD" id="cd07957">
    <property type="entry name" value="Anticodon_Ia_Met"/>
    <property type="match status" value="1"/>
</dbReference>
<gene>
    <name evidence="13" type="ORF">DGD08_16530</name>
</gene>
<dbReference type="EMBL" id="DPIY01000011">
    <property type="protein sequence ID" value="HCT58809.1"/>
    <property type="molecule type" value="Genomic_DNA"/>
</dbReference>
<dbReference type="CDD" id="cd00814">
    <property type="entry name" value="MetRS_core"/>
    <property type="match status" value="1"/>
</dbReference>
<keyword evidence="8 10" id="KW-0030">Aminoacyl-tRNA synthetase</keyword>
<comment type="similarity">
    <text evidence="10">Belongs to the class-I aminoacyl-tRNA synthetase family.</text>
</comment>
<dbReference type="SUPFAM" id="SSF52374">
    <property type="entry name" value="Nucleotidylyl transferase"/>
    <property type="match status" value="1"/>
</dbReference>
<dbReference type="OMA" id="NMFLPDR"/>
<dbReference type="InterPro" id="IPR014758">
    <property type="entry name" value="Met-tRNA_synth"/>
</dbReference>
<proteinExistence type="inferred from homology"/>
<dbReference type="PANTHER" id="PTHR43326:SF1">
    <property type="entry name" value="METHIONINE--TRNA LIGASE, MITOCHONDRIAL"/>
    <property type="match status" value="1"/>
</dbReference>
<dbReference type="PANTHER" id="PTHR43326">
    <property type="entry name" value="METHIONYL-TRNA SYNTHETASE"/>
    <property type="match status" value="1"/>
</dbReference>
<dbReference type="Proteomes" id="UP000264071">
    <property type="component" value="Unassembled WGS sequence"/>
</dbReference>
<organism evidence="13 14">
    <name type="scientific">Gemmatimonas aurantiaca</name>
    <dbReference type="NCBI Taxonomy" id="173480"/>
    <lineage>
        <taxon>Bacteria</taxon>
        <taxon>Pseudomonadati</taxon>
        <taxon>Gemmatimonadota</taxon>
        <taxon>Gemmatimonadia</taxon>
        <taxon>Gemmatimonadales</taxon>
        <taxon>Gemmatimonadaceae</taxon>
        <taxon>Gemmatimonas</taxon>
    </lineage>
</organism>
<evidence type="ECO:0000256" key="8">
    <source>
        <dbReference type="ARBA" id="ARBA00023146"/>
    </source>
</evidence>
<dbReference type="Gene3D" id="1.10.730.10">
    <property type="entry name" value="Isoleucyl-tRNA Synthetase, Domain 1"/>
    <property type="match status" value="1"/>
</dbReference>
<dbReference type="SUPFAM" id="SSF47323">
    <property type="entry name" value="Anticodon-binding domain of a subclass of class I aminoacyl-tRNA synthetases"/>
    <property type="match status" value="1"/>
</dbReference>
<evidence type="ECO:0000256" key="2">
    <source>
        <dbReference type="ARBA" id="ARBA00012838"/>
    </source>
</evidence>
<keyword evidence="7 10" id="KW-0648">Protein biosynthesis</keyword>
<dbReference type="GO" id="GO:0005524">
    <property type="term" value="F:ATP binding"/>
    <property type="evidence" value="ECO:0007669"/>
    <property type="project" value="UniProtKB-KW"/>
</dbReference>